<keyword evidence="5" id="KW-1185">Reference proteome</keyword>
<proteinExistence type="inferred from homology"/>
<comment type="similarity">
    <text evidence="1">Belongs to the sulfatase family.</text>
</comment>
<dbReference type="STRING" id="1514971.AUR64_12850"/>
<dbReference type="Gene3D" id="3.40.720.10">
    <property type="entry name" value="Alkaline Phosphatase, subunit A"/>
    <property type="match status" value="1"/>
</dbReference>
<evidence type="ECO:0000256" key="2">
    <source>
        <dbReference type="SAM" id="MobiDB-lite"/>
    </source>
</evidence>
<accession>A0A0W1RAE8</accession>
<dbReference type="CDD" id="cd16148">
    <property type="entry name" value="sulfatase_like"/>
    <property type="match status" value="1"/>
</dbReference>
<evidence type="ECO:0000256" key="1">
    <source>
        <dbReference type="ARBA" id="ARBA00008779"/>
    </source>
</evidence>
<evidence type="ECO:0000313" key="4">
    <source>
        <dbReference type="EMBL" id="KTG10445.1"/>
    </source>
</evidence>
<dbReference type="AlphaFoldDB" id="A0A0W1RAE8"/>
<dbReference type="InterPro" id="IPR000917">
    <property type="entry name" value="Sulfatase_N"/>
</dbReference>
<dbReference type="Pfam" id="PF00884">
    <property type="entry name" value="Sulfatase"/>
    <property type="match status" value="1"/>
</dbReference>
<organism evidence="4 5">
    <name type="scientific">Haloprofundus marisrubri</name>
    <dbReference type="NCBI Taxonomy" id="1514971"/>
    <lineage>
        <taxon>Archaea</taxon>
        <taxon>Methanobacteriati</taxon>
        <taxon>Methanobacteriota</taxon>
        <taxon>Stenosarchaea group</taxon>
        <taxon>Halobacteria</taxon>
        <taxon>Halobacteriales</taxon>
        <taxon>Haloferacaceae</taxon>
        <taxon>Haloprofundus</taxon>
    </lineage>
</organism>
<feature type="compositionally biased region" description="Basic and acidic residues" evidence="2">
    <location>
        <begin position="405"/>
        <end position="417"/>
    </location>
</feature>
<protein>
    <submittedName>
        <fullName evidence="4">Sulfatase-like protein</fullName>
    </submittedName>
</protein>
<feature type="region of interest" description="Disordered" evidence="2">
    <location>
        <begin position="405"/>
        <end position="433"/>
    </location>
</feature>
<dbReference type="SUPFAM" id="SSF53649">
    <property type="entry name" value="Alkaline phosphatase-like"/>
    <property type="match status" value="1"/>
</dbReference>
<dbReference type="Proteomes" id="UP000054387">
    <property type="component" value="Unassembled WGS sequence"/>
</dbReference>
<dbReference type="InterPro" id="IPR017850">
    <property type="entry name" value="Alkaline_phosphatase_core_sf"/>
</dbReference>
<dbReference type="RefSeq" id="WP_058581798.1">
    <property type="nucleotide sequence ID" value="NZ_LOPU01000018.1"/>
</dbReference>
<evidence type="ECO:0000259" key="3">
    <source>
        <dbReference type="Pfam" id="PF00884"/>
    </source>
</evidence>
<feature type="domain" description="Sulfatase N-terminal" evidence="3">
    <location>
        <begin position="2"/>
        <end position="340"/>
    </location>
</feature>
<reference evidence="4 5" key="1">
    <citation type="submission" date="2015-12" db="EMBL/GenBank/DDBJ databases">
        <title>Haloprofundus marisrubri gen. nov., sp. nov., an extremely halophilic archaeon isolated from the Discovery deep brine-seawater interface in the Red Sea.</title>
        <authorList>
            <person name="Zhang G."/>
            <person name="Stingl U."/>
            <person name="Rashid M."/>
        </authorList>
    </citation>
    <scope>NUCLEOTIDE SEQUENCE [LARGE SCALE GENOMIC DNA]</scope>
    <source>
        <strain evidence="4 5">SB9</strain>
    </source>
</reference>
<comment type="caution">
    <text evidence="4">The sequence shown here is derived from an EMBL/GenBank/DDBJ whole genome shotgun (WGS) entry which is preliminary data.</text>
</comment>
<gene>
    <name evidence="4" type="ORF">AUR64_12850</name>
</gene>
<dbReference type="OrthoDB" id="3164at2157"/>
<sequence length="463" mass="51922">MNVLLVTVDSLRADRVDDRVMPFARSFADGALEFTDCVANGPSTPASFPAIHASRHFASIEGLGIPDADSESGSGVVTLAEQFRENGYATAGFTDNHFASGSYHYDRGFDLMHDASGSAEAGKLKQFVQSNLDKSGPLFRTIERVYNRVDAAVATASAGDASEYERAESLNQRFLDWVDTVPEKQPWFAWLHYMDVHHPYEAPEAYQRQFLDTPLSVADCRRLSRKGTHHPDEMTDEEWETIRRLYDAECAYTDDQFEALVGALENREMRDETAVCLTADHGELVGEHNHAGHPPEFWEGVVHVPFVLDGVGDEETDGKTVDGQIRLLDTAPTLADAVGVDSPSAWQGESALELARGEIDAREYAFGDVGRQVDYGRCYARRADGWKLLRHADDGEFCFQIRETPEERPEDDRRESNPDEYESLSAALDEHRDEMRRLRSGDVAVDEDDEMVEQHLRDLGYME</sequence>
<dbReference type="PANTHER" id="PTHR42693:SF33">
    <property type="entry name" value="ARYLSULFATASE"/>
    <property type="match status" value="1"/>
</dbReference>
<dbReference type="EMBL" id="LOPU01000018">
    <property type="protein sequence ID" value="KTG10445.1"/>
    <property type="molecule type" value="Genomic_DNA"/>
</dbReference>
<evidence type="ECO:0000313" key="5">
    <source>
        <dbReference type="Proteomes" id="UP000054387"/>
    </source>
</evidence>
<dbReference type="InterPro" id="IPR050738">
    <property type="entry name" value="Sulfatase"/>
</dbReference>
<name>A0A0W1RAE8_9EURY</name>
<dbReference type="PANTHER" id="PTHR42693">
    <property type="entry name" value="ARYLSULFATASE FAMILY MEMBER"/>
    <property type="match status" value="1"/>
</dbReference>
<dbReference type="GO" id="GO:0004065">
    <property type="term" value="F:arylsulfatase activity"/>
    <property type="evidence" value="ECO:0007669"/>
    <property type="project" value="TreeGrafter"/>
</dbReference>